<dbReference type="InterPro" id="IPR034187">
    <property type="entry name" value="Peptidases_S8_5"/>
</dbReference>
<dbReference type="PROSITE" id="PS00137">
    <property type="entry name" value="SUBTILASE_HIS"/>
    <property type="match status" value="1"/>
</dbReference>
<dbReference type="InterPro" id="IPR023827">
    <property type="entry name" value="Peptidase_S8_Asp-AS"/>
</dbReference>
<evidence type="ECO:0000256" key="6">
    <source>
        <dbReference type="PROSITE-ProRule" id="PRU01240"/>
    </source>
</evidence>
<keyword evidence="7" id="KW-0732">Signal</keyword>
<dbReference type="Proteomes" id="UP000813444">
    <property type="component" value="Unassembled WGS sequence"/>
</dbReference>
<dbReference type="PROSITE" id="PS51892">
    <property type="entry name" value="SUBTILASE"/>
    <property type="match status" value="1"/>
</dbReference>
<accession>A0A8K0WLV6</accession>
<feature type="active site" description="Charge relay system" evidence="5 6">
    <location>
        <position position="198"/>
    </location>
</feature>
<name>A0A8K0WLV6_9HYPO</name>
<dbReference type="Pfam" id="PF00082">
    <property type="entry name" value="Peptidase_S8"/>
    <property type="match status" value="1"/>
</dbReference>
<dbReference type="SUPFAM" id="SSF52743">
    <property type="entry name" value="Subtilisin-like"/>
    <property type="match status" value="1"/>
</dbReference>
<sequence>MHISKFLNVLLFAGCAAAGSIYRRDDGTAVQSTDQTKQFIIEAEEGVSVDALARKLNENDDVVIVKLYESDILRGVAIETDSLNLDTLVEISGVQQAWPNSFLELPPIDFSIENSRLNDAANYSIHSWTGVDKAHAAGIRGKGVKVAVVDTGVDYTHSALGGGFGPGFKVSGGWDLVGSAWPIKNGVPDSDPMDERGHGTHVAGIIAGKSDWFTGVAPEAEILAYKVFTSGADIITASIGSAGGWSNGPWATIASRIAEQGVIVTIAAANDGVQGPFYANSGSSGKEVIAVASAKAGTLAAEAFELISTLDGQTTSVKTSYRHSSSSWDVKNMPVYALFKDNTTDNQACTPDDIPANTPDLSDKIVLVRRSACDYTAIEFNLRAYNVSYMLFYNTDNSRPDDPVGWLTGPKAIVEKEVGEYILETLNAGGRVTVDFTKYPGVDGYVGIHNAVGNRPSEFTSWGGLYDLDLKPDVAAPGGEILSSWPGNGWRVASGTSMAAPYLAGVAALYVSRFGGRNVQGAQVARLFANRVRGTAATMPWSIVDSVTAVDTGFWAPPIQAGNGLINAWSVLNYTTTLSSTKFNLNDTDNFISHQSTEITNHAKSDVTYQFFHQPAAGIEASAADGSGLAPLSQLQPIKMVPDIQLPAGTFMLRAGETKRADGKILITSSLGEQLSVAYFGASYSLRNQYQKLFINNTPYMRINDKDLFVKSNFSFNTNTTGNLPMDYPKVWLSLQFGCDELRWDIYESGWTESRWSYPPVVGQNGYVGAATSFKDVQQWPWFDPAENDKDNTVPFPIRALSRSVYLSPVLGYTTHEFYWLGKLANGTYIAPGNYK</sequence>
<reference evidence="9" key="1">
    <citation type="journal article" date="2021" name="Nat. Commun.">
        <title>Genetic determinants of endophytism in the Arabidopsis root mycobiome.</title>
        <authorList>
            <person name="Mesny F."/>
            <person name="Miyauchi S."/>
            <person name="Thiergart T."/>
            <person name="Pickel B."/>
            <person name="Atanasova L."/>
            <person name="Karlsson M."/>
            <person name="Huettel B."/>
            <person name="Barry K.W."/>
            <person name="Haridas S."/>
            <person name="Chen C."/>
            <person name="Bauer D."/>
            <person name="Andreopoulos W."/>
            <person name="Pangilinan J."/>
            <person name="LaButti K."/>
            <person name="Riley R."/>
            <person name="Lipzen A."/>
            <person name="Clum A."/>
            <person name="Drula E."/>
            <person name="Henrissat B."/>
            <person name="Kohler A."/>
            <person name="Grigoriev I.V."/>
            <person name="Martin F.M."/>
            <person name="Hacquard S."/>
        </authorList>
    </citation>
    <scope>NUCLEOTIDE SEQUENCE</scope>
    <source>
        <strain evidence="9">MPI-CAGE-CH-0235</strain>
    </source>
</reference>
<dbReference type="InterPro" id="IPR000209">
    <property type="entry name" value="Peptidase_S8/S53_dom"/>
</dbReference>
<comment type="caution">
    <text evidence="9">The sequence shown here is derived from an EMBL/GenBank/DDBJ whole genome shotgun (WGS) entry which is preliminary data.</text>
</comment>
<dbReference type="InterPro" id="IPR022398">
    <property type="entry name" value="Peptidase_S8_His-AS"/>
</dbReference>
<keyword evidence="2 6" id="KW-0645">Protease</keyword>
<evidence type="ECO:0000313" key="10">
    <source>
        <dbReference type="Proteomes" id="UP000813444"/>
    </source>
</evidence>
<dbReference type="InterPro" id="IPR015500">
    <property type="entry name" value="Peptidase_S8_subtilisin-rel"/>
</dbReference>
<dbReference type="GO" id="GO:0004252">
    <property type="term" value="F:serine-type endopeptidase activity"/>
    <property type="evidence" value="ECO:0007669"/>
    <property type="project" value="UniProtKB-UniRule"/>
</dbReference>
<evidence type="ECO:0000256" key="7">
    <source>
        <dbReference type="SAM" id="SignalP"/>
    </source>
</evidence>
<feature type="active site" description="Charge relay system" evidence="5 6">
    <location>
        <position position="150"/>
    </location>
</feature>
<feature type="domain" description="Peptidase S8/S53" evidence="8">
    <location>
        <begin position="141"/>
        <end position="527"/>
    </location>
</feature>
<evidence type="ECO:0000256" key="2">
    <source>
        <dbReference type="ARBA" id="ARBA00022670"/>
    </source>
</evidence>
<evidence type="ECO:0000259" key="8">
    <source>
        <dbReference type="Pfam" id="PF00082"/>
    </source>
</evidence>
<dbReference type="PRINTS" id="PR00723">
    <property type="entry name" value="SUBTILISIN"/>
</dbReference>
<evidence type="ECO:0000256" key="3">
    <source>
        <dbReference type="ARBA" id="ARBA00022801"/>
    </source>
</evidence>
<evidence type="ECO:0000256" key="1">
    <source>
        <dbReference type="ARBA" id="ARBA00011073"/>
    </source>
</evidence>
<gene>
    <name evidence="9" type="ORF">B0I35DRAFT_493094</name>
</gene>
<dbReference type="InterPro" id="IPR050131">
    <property type="entry name" value="Peptidase_S8_subtilisin-like"/>
</dbReference>
<feature type="active site" description="Charge relay system" evidence="5 6">
    <location>
        <position position="497"/>
    </location>
</feature>
<dbReference type="OrthoDB" id="10256524at2759"/>
<keyword evidence="10" id="KW-1185">Reference proteome</keyword>
<evidence type="ECO:0000256" key="4">
    <source>
        <dbReference type="ARBA" id="ARBA00022825"/>
    </source>
</evidence>
<proteinExistence type="inferred from homology"/>
<dbReference type="PROSITE" id="PS00136">
    <property type="entry name" value="SUBTILASE_ASP"/>
    <property type="match status" value="1"/>
</dbReference>
<keyword evidence="4 6" id="KW-0720">Serine protease</keyword>
<feature type="signal peptide" evidence="7">
    <location>
        <begin position="1"/>
        <end position="18"/>
    </location>
</feature>
<keyword evidence="3 6" id="KW-0378">Hydrolase</keyword>
<dbReference type="AlphaFoldDB" id="A0A8K0WLV6"/>
<dbReference type="Gene3D" id="3.50.30.30">
    <property type="match status" value="1"/>
</dbReference>
<dbReference type="InterPro" id="IPR036852">
    <property type="entry name" value="Peptidase_S8/S53_dom_sf"/>
</dbReference>
<protein>
    <submittedName>
        <fullName evidence="9">Serine endopeptidase</fullName>
    </submittedName>
</protein>
<dbReference type="PANTHER" id="PTHR43806:SF66">
    <property type="entry name" value="SERIN ENDOPEPTIDASE"/>
    <property type="match status" value="1"/>
</dbReference>
<dbReference type="EMBL" id="JAGPNK010000019">
    <property type="protein sequence ID" value="KAH7305209.1"/>
    <property type="molecule type" value="Genomic_DNA"/>
</dbReference>
<organism evidence="9 10">
    <name type="scientific">Stachybotrys elegans</name>
    <dbReference type="NCBI Taxonomy" id="80388"/>
    <lineage>
        <taxon>Eukaryota</taxon>
        <taxon>Fungi</taxon>
        <taxon>Dikarya</taxon>
        <taxon>Ascomycota</taxon>
        <taxon>Pezizomycotina</taxon>
        <taxon>Sordariomycetes</taxon>
        <taxon>Hypocreomycetidae</taxon>
        <taxon>Hypocreales</taxon>
        <taxon>Stachybotryaceae</taxon>
        <taxon>Stachybotrys</taxon>
    </lineage>
</organism>
<feature type="chain" id="PRO_5035443563" evidence="7">
    <location>
        <begin position="19"/>
        <end position="836"/>
    </location>
</feature>
<comment type="similarity">
    <text evidence="1 6">Belongs to the peptidase S8 family.</text>
</comment>
<dbReference type="GO" id="GO:0006508">
    <property type="term" value="P:proteolysis"/>
    <property type="evidence" value="ECO:0007669"/>
    <property type="project" value="UniProtKB-KW"/>
</dbReference>
<dbReference type="CDD" id="cd07489">
    <property type="entry name" value="Peptidases_S8_5"/>
    <property type="match status" value="1"/>
</dbReference>
<dbReference type="PANTHER" id="PTHR43806">
    <property type="entry name" value="PEPTIDASE S8"/>
    <property type="match status" value="1"/>
</dbReference>
<evidence type="ECO:0000256" key="5">
    <source>
        <dbReference type="PIRSR" id="PIRSR615500-1"/>
    </source>
</evidence>
<dbReference type="Gene3D" id="3.40.50.200">
    <property type="entry name" value="Peptidase S8/S53 domain"/>
    <property type="match status" value="1"/>
</dbReference>
<evidence type="ECO:0000313" key="9">
    <source>
        <dbReference type="EMBL" id="KAH7305209.1"/>
    </source>
</evidence>